<comment type="caution">
    <text evidence="17">The sequence shown here is derived from an EMBL/GenBank/DDBJ whole genome shotgun (WGS) entry which is preliminary data.</text>
</comment>
<dbReference type="PANTHER" id="PTHR43395:SF10">
    <property type="entry name" value="CHEMOTAXIS PROTEIN CHEA"/>
    <property type="match status" value="1"/>
</dbReference>
<dbReference type="InterPro" id="IPR037006">
    <property type="entry name" value="CheA-like_homodim_sf"/>
</dbReference>
<evidence type="ECO:0000313" key="17">
    <source>
        <dbReference type="EMBL" id="MHO03351.1"/>
    </source>
</evidence>
<dbReference type="InterPro" id="IPR051315">
    <property type="entry name" value="Bact_Chemotaxis_CheA"/>
</dbReference>
<evidence type="ECO:0000256" key="7">
    <source>
        <dbReference type="ARBA" id="ARBA00022741"/>
    </source>
</evidence>
<dbReference type="Gene3D" id="2.30.30.40">
    <property type="entry name" value="SH3 Domains"/>
    <property type="match status" value="1"/>
</dbReference>
<dbReference type="InterPro" id="IPR002545">
    <property type="entry name" value="CheW-lke_dom"/>
</dbReference>
<accession>A0A3L0WXP0</accession>
<dbReference type="Pfam" id="PF02895">
    <property type="entry name" value="H-kinase_dim"/>
    <property type="match status" value="1"/>
</dbReference>
<feature type="modified residue" description="Phosphohistidine" evidence="12">
    <location>
        <position position="48"/>
    </location>
</feature>
<keyword evidence="6" id="KW-0808">Transferase</keyword>
<dbReference type="InterPro" id="IPR004105">
    <property type="entry name" value="CheA-like_dim"/>
</dbReference>
<dbReference type="InterPro" id="IPR036890">
    <property type="entry name" value="HATPase_C_sf"/>
</dbReference>
<evidence type="ECO:0000256" key="3">
    <source>
        <dbReference type="ARBA" id="ARBA00021495"/>
    </source>
</evidence>
<dbReference type="CDD" id="cd16916">
    <property type="entry name" value="HATPase_CheA-like"/>
    <property type="match status" value="1"/>
</dbReference>
<dbReference type="SUPFAM" id="SSF55874">
    <property type="entry name" value="ATPase domain of HSP90 chaperone/DNA topoisomerase II/histidine kinase"/>
    <property type="match status" value="1"/>
</dbReference>
<dbReference type="FunFam" id="3.30.565.10:FF:000016">
    <property type="entry name" value="Chemotaxis protein CheA, putative"/>
    <property type="match status" value="1"/>
</dbReference>
<dbReference type="InterPro" id="IPR036061">
    <property type="entry name" value="CheW-like_dom_sf"/>
</dbReference>
<dbReference type="SUPFAM" id="SSF47384">
    <property type="entry name" value="Homodimeric domain of signal transducing histidine kinase"/>
    <property type="match status" value="1"/>
</dbReference>
<evidence type="ECO:0000256" key="12">
    <source>
        <dbReference type="PROSITE-ProRule" id="PRU00110"/>
    </source>
</evidence>
<evidence type="ECO:0000259" key="16">
    <source>
        <dbReference type="PROSITE" id="PS50894"/>
    </source>
</evidence>
<dbReference type="Pfam" id="PF02518">
    <property type="entry name" value="HATPase_c"/>
    <property type="match status" value="1"/>
</dbReference>
<dbReference type="Gene3D" id="1.20.120.160">
    <property type="entry name" value="HPT domain"/>
    <property type="match status" value="1"/>
</dbReference>
<dbReference type="InterPro" id="IPR003594">
    <property type="entry name" value="HATPase_dom"/>
</dbReference>
<dbReference type="InterPro" id="IPR005467">
    <property type="entry name" value="His_kinase_dom"/>
</dbReference>
<evidence type="ECO:0000256" key="10">
    <source>
        <dbReference type="ARBA" id="ARBA00023012"/>
    </source>
</evidence>
<dbReference type="PROSITE" id="PS50894">
    <property type="entry name" value="HPT"/>
    <property type="match status" value="1"/>
</dbReference>
<dbReference type="InterPro" id="IPR008207">
    <property type="entry name" value="Sig_transdc_His_kin_Hpt_dom"/>
</dbReference>
<feature type="region of interest" description="Disordered" evidence="13">
    <location>
        <begin position="130"/>
        <end position="157"/>
    </location>
</feature>
<dbReference type="Gene3D" id="3.30.565.10">
    <property type="entry name" value="Histidine kinase-like ATPase, C-terminal domain"/>
    <property type="match status" value="1"/>
</dbReference>
<dbReference type="CDD" id="cd00088">
    <property type="entry name" value="HPT"/>
    <property type="match status" value="1"/>
</dbReference>
<dbReference type="PANTHER" id="PTHR43395">
    <property type="entry name" value="SENSOR HISTIDINE KINASE CHEA"/>
    <property type="match status" value="1"/>
</dbReference>
<evidence type="ECO:0000256" key="8">
    <source>
        <dbReference type="ARBA" id="ARBA00022777"/>
    </source>
</evidence>
<dbReference type="SUPFAM" id="SSF50341">
    <property type="entry name" value="CheW-like"/>
    <property type="match status" value="1"/>
</dbReference>
<reference evidence="17" key="1">
    <citation type="submission" date="2018-10" db="EMBL/GenBank/DDBJ databases">
        <authorList>
            <consortium name="NARMS: The National Antimicrobial Resistance Monitoring System"/>
        </authorList>
    </citation>
    <scope>NUCLEOTIDE SEQUENCE [LARGE SCALE GENOMIC DNA]</scope>
    <source>
        <strain evidence="17">CVM N17EC0388</strain>
    </source>
</reference>
<dbReference type="GO" id="GO:0005524">
    <property type="term" value="F:ATP binding"/>
    <property type="evidence" value="ECO:0007669"/>
    <property type="project" value="UniProtKB-KW"/>
</dbReference>
<dbReference type="InterPro" id="IPR004358">
    <property type="entry name" value="Sig_transdc_His_kin-like_C"/>
</dbReference>
<keyword evidence="5 12" id="KW-0597">Phosphoprotein</keyword>
<dbReference type="PRINTS" id="PR00344">
    <property type="entry name" value="BCTRLSENSOR"/>
</dbReference>
<keyword evidence="4" id="KW-0145">Chemotaxis</keyword>
<name>A0A3L0WXP0_ECOLX</name>
<dbReference type="Pfam" id="PF01627">
    <property type="entry name" value="Hpt"/>
    <property type="match status" value="1"/>
</dbReference>
<organism evidence="17">
    <name type="scientific">Escherichia coli</name>
    <dbReference type="NCBI Taxonomy" id="562"/>
    <lineage>
        <taxon>Bacteria</taxon>
        <taxon>Pseudomonadati</taxon>
        <taxon>Pseudomonadota</taxon>
        <taxon>Gammaproteobacteria</taxon>
        <taxon>Enterobacterales</taxon>
        <taxon>Enterobacteriaceae</taxon>
        <taxon>Escherichia</taxon>
    </lineage>
</organism>
<dbReference type="GO" id="GO:0000155">
    <property type="term" value="F:phosphorelay sensor kinase activity"/>
    <property type="evidence" value="ECO:0007669"/>
    <property type="project" value="InterPro"/>
</dbReference>
<evidence type="ECO:0000259" key="14">
    <source>
        <dbReference type="PROSITE" id="PS50109"/>
    </source>
</evidence>
<evidence type="ECO:0000256" key="1">
    <source>
        <dbReference type="ARBA" id="ARBA00000085"/>
    </source>
</evidence>
<gene>
    <name evidence="17" type="ORF">D9F05_02995</name>
</gene>
<dbReference type="SUPFAM" id="SSF47226">
    <property type="entry name" value="Histidine-containing phosphotransfer domain, HPT domain"/>
    <property type="match status" value="1"/>
</dbReference>
<dbReference type="SMART" id="SM00260">
    <property type="entry name" value="CheW"/>
    <property type="match status" value="1"/>
</dbReference>
<proteinExistence type="predicted"/>
<feature type="compositionally biased region" description="Polar residues" evidence="13">
    <location>
        <begin position="130"/>
        <end position="148"/>
    </location>
</feature>
<protein>
    <recommendedName>
        <fullName evidence="3">Chemotaxis protein CheA</fullName>
        <ecNumber evidence="2">2.7.13.3</ecNumber>
    </recommendedName>
</protein>
<dbReference type="Pfam" id="PF01584">
    <property type="entry name" value="CheW"/>
    <property type="match status" value="1"/>
</dbReference>
<dbReference type="AlphaFoldDB" id="A0A3L0WXP0"/>
<evidence type="ECO:0000256" key="13">
    <source>
        <dbReference type="SAM" id="MobiDB-lite"/>
    </source>
</evidence>
<feature type="domain" description="HPt" evidence="16">
    <location>
        <begin position="1"/>
        <end position="105"/>
    </location>
</feature>
<dbReference type="InterPro" id="IPR036641">
    <property type="entry name" value="HPT_dom_sf"/>
</dbReference>
<keyword evidence="8" id="KW-0418">Kinase</keyword>
<dbReference type="CDD" id="cd00731">
    <property type="entry name" value="CheA_reg"/>
    <property type="match status" value="1"/>
</dbReference>
<dbReference type="Gene3D" id="1.10.287.560">
    <property type="entry name" value="Histidine kinase CheA-like, homodimeric domain"/>
    <property type="match status" value="1"/>
</dbReference>
<keyword evidence="7" id="KW-0547">Nucleotide-binding</keyword>
<dbReference type="EC" id="2.7.13.3" evidence="2"/>
<dbReference type="PROSITE" id="PS50851">
    <property type="entry name" value="CHEW"/>
    <property type="match status" value="1"/>
</dbReference>
<dbReference type="SMART" id="SM01231">
    <property type="entry name" value="H-kinase_dim"/>
    <property type="match status" value="1"/>
</dbReference>
<comment type="catalytic activity">
    <reaction evidence="1">
        <text>ATP + protein L-histidine = ADP + protein N-phospho-L-histidine.</text>
        <dbReference type="EC" id="2.7.13.3"/>
    </reaction>
</comment>
<evidence type="ECO:0000256" key="9">
    <source>
        <dbReference type="ARBA" id="ARBA00022840"/>
    </source>
</evidence>
<dbReference type="GO" id="GO:0006935">
    <property type="term" value="P:chemotaxis"/>
    <property type="evidence" value="ECO:0007669"/>
    <property type="project" value="UniProtKB-KW"/>
</dbReference>
<feature type="domain" description="Histidine kinase" evidence="14">
    <location>
        <begin position="382"/>
        <end position="582"/>
    </location>
</feature>
<evidence type="ECO:0000256" key="4">
    <source>
        <dbReference type="ARBA" id="ARBA00022500"/>
    </source>
</evidence>
<evidence type="ECO:0000256" key="11">
    <source>
        <dbReference type="ARBA" id="ARBA00035100"/>
    </source>
</evidence>
<dbReference type="EMBL" id="RNRV01000003">
    <property type="protein sequence ID" value="MHO03351.1"/>
    <property type="molecule type" value="Genomic_DNA"/>
</dbReference>
<dbReference type="PROSITE" id="PS50109">
    <property type="entry name" value="HIS_KIN"/>
    <property type="match status" value="1"/>
</dbReference>
<evidence type="ECO:0000256" key="2">
    <source>
        <dbReference type="ARBA" id="ARBA00012438"/>
    </source>
</evidence>
<keyword evidence="9" id="KW-0067">ATP-binding</keyword>
<dbReference type="InterPro" id="IPR036097">
    <property type="entry name" value="HisK_dim/P_sf"/>
</dbReference>
<dbReference type="SMART" id="SM00073">
    <property type="entry name" value="HPT"/>
    <property type="match status" value="1"/>
</dbReference>
<evidence type="ECO:0000256" key="6">
    <source>
        <dbReference type="ARBA" id="ARBA00022679"/>
    </source>
</evidence>
<keyword evidence="10" id="KW-0902">Two-component regulatory system</keyword>
<dbReference type="GO" id="GO:0005737">
    <property type="term" value="C:cytoplasm"/>
    <property type="evidence" value="ECO:0007669"/>
    <property type="project" value="InterPro"/>
</dbReference>
<dbReference type="SMART" id="SM00387">
    <property type="entry name" value="HATPase_c"/>
    <property type="match status" value="1"/>
</dbReference>
<evidence type="ECO:0000259" key="15">
    <source>
        <dbReference type="PROSITE" id="PS50851"/>
    </source>
</evidence>
<sequence>MSINLDQALQTYIAEARELLEEMESSLLTLENDPENSELIGAIFRAAHTIKGSAGLFGLQPIVSFTHIVEDLLDQVRNQQLGITTALIKDLLESRDHIERLVYLVAELGSAPGDDELAQDAQLRLNLARHQTASQSQLPERTASTTPDPVSKEEGHTSATSLWHISLRFGPDVLRNGMDPTSFLRYLGTMGTLCAIETLHDALPDWEHFDPETCYLGYELDVDTQADKSTLSDVFEFVRDDCRITILPPHSKIAEYIDLINELPEDNDMLGQLLVKTGALTASELALGLQTQHDGQRTENSKLGEILVAQGAVDGVVVDAALKKQNQNKENKNKEECYVRVHADKLDELINLVGELVVASSGASLLAQRSRDSQLQEANSTIAMLVEEIRDGALHLRMVPIGDTFNRFQRVVRDVSHELNKDIALVITGGDTELDKSVVEKIGDPLMHLVRNSMDHGIESAEQRLAAGKPARGTLTLNAYHDSGSIVIEILDDGAGLNKARILQKAQERGLVAAGATLTDQEIYQLIFEAGFSTAEAVTNLSGRGVGMDVVKRNITALRGSVELDSKPGQGTRVQIRLPLTLAIIDGFLVRVSTTHYVIPLDMVIECVELTQSALDDTQGRNYINLRGEVLPFVRLQHYFDVEGARGRRENIVVVSHGGKKSGLVVDELLGEFQTVIKPLGKLFQRLQGISGSTILGGGEVALILDIPSLIQHAIDQELGQLSQYAIPRMQTQPRAN</sequence>
<evidence type="ECO:0000256" key="5">
    <source>
        <dbReference type="ARBA" id="ARBA00022553"/>
    </source>
</evidence>
<comment type="function">
    <text evidence="11">Involved in the transmission of sensory signals from the chemoreceptors to the flagellar motors. CheA is autophosphorylated; it can transfer its phosphate group to either CheB or CheY.</text>
</comment>
<feature type="domain" description="CheW-like" evidence="15">
    <location>
        <begin position="584"/>
        <end position="716"/>
    </location>
</feature>